<dbReference type="InterPro" id="IPR010093">
    <property type="entry name" value="SinI_DNA-bd"/>
</dbReference>
<gene>
    <name evidence="2" type="ORF">GNZ18_30340</name>
</gene>
<name>A0A7K1L963_9ACTN</name>
<comment type="caution">
    <text evidence="2">The sequence shown here is derived from an EMBL/GenBank/DDBJ whole genome shotgun (WGS) entry which is preliminary data.</text>
</comment>
<dbReference type="InterPro" id="IPR041657">
    <property type="entry name" value="HTH_17"/>
</dbReference>
<proteinExistence type="predicted"/>
<dbReference type="SUPFAM" id="SSF46955">
    <property type="entry name" value="Putative DNA-binding domain"/>
    <property type="match status" value="1"/>
</dbReference>
<organism evidence="2 3">
    <name type="scientific">Actinomadura litoris</name>
    <dbReference type="NCBI Taxonomy" id="2678616"/>
    <lineage>
        <taxon>Bacteria</taxon>
        <taxon>Bacillati</taxon>
        <taxon>Actinomycetota</taxon>
        <taxon>Actinomycetes</taxon>
        <taxon>Streptosporangiales</taxon>
        <taxon>Thermomonosporaceae</taxon>
        <taxon>Actinomadura</taxon>
    </lineage>
</organism>
<dbReference type="EMBL" id="WOFH01000012">
    <property type="protein sequence ID" value="MUN40873.1"/>
    <property type="molecule type" value="Genomic_DNA"/>
</dbReference>
<accession>A0A7K1L963</accession>
<evidence type="ECO:0000313" key="2">
    <source>
        <dbReference type="EMBL" id="MUN40873.1"/>
    </source>
</evidence>
<protein>
    <submittedName>
        <fullName evidence="2">Excisionase family DNA-binding protein</fullName>
    </submittedName>
</protein>
<dbReference type="GO" id="GO:0003677">
    <property type="term" value="F:DNA binding"/>
    <property type="evidence" value="ECO:0007669"/>
    <property type="project" value="UniProtKB-KW"/>
</dbReference>
<dbReference type="InterPro" id="IPR009061">
    <property type="entry name" value="DNA-bd_dom_put_sf"/>
</dbReference>
<dbReference type="RefSeq" id="WP_156220037.1">
    <property type="nucleotide sequence ID" value="NZ_WOFH01000012.1"/>
</dbReference>
<evidence type="ECO:0000313" key="3">
    <source>
        <dbReference type="Proteomes" id="UP000432015"/>
    </source>
</evidence>
<dbReference type="Proteomes" id="UP000432015">
    <property type="component" value="Unassembled WGS sequence"/>
</dbReference>
<sequence length="69" mass="7980">MGAPKPQVWFSLDEAAEFIGLEPRKIQRLVKKRMIPHYRPSGSPTGQLRFHRDDLTDYMASCRVEVGQH</sequence>
<dbReference type="AlphaFoldDB" id="A0A7K1L963"/>
<dbReference type="Pfam" id="PF12728">
    <property type="entry name" value="HTH_17"/>
    <property type="match status" value="1"/>
</dbReference>
<evidence type="ECO:0000259" key="1">
    <source>
        <dbReference type="Pfam" id="PF12728"/>
    </source>
</evidence>
<keyword evidence="3" id="KW-1185">Reference proteome</keyword>
<dbReference type="NCBIfam" id="TIGR01764">
    <property type="entry name" value="excise"/>
    <property type="match status" value="1"/>
</dbReference>
<keyword evidence="2" id="KW-0238">DNA-binding</keyword>
<feature type="domain" description="Helix-turn-helix" evidence="1">
    <location>
        <begin position="9"/>
        <end position="63"/>
    </location>
</feature>
<reference evidence="2 3" key="1">
    <citation type="submission" date="2019-11" db="EMBL/GenBank/DDBJ databases">
        <authorList>
            <person name="Cao P."/>
        </authorList>
    </citation>
    <scope>NUCLEOTIDE SEQUENCE [LARGE SCALE GENOMIC DNA]</scope>
    <source>
        <strain evidence="2 3">NEAU-AAG5</strain>
    </source>
</reference>